<dbReference type="AlphaFoldDB" id="A0A1I7XG08"/>
<organism evidence="1 2">
    <name type="scientific">Heterorhabditis bacteriophora</name>
    <name type="common">Entomopathogenic nematode worm</name>
    <dbReference type="NCBI Taxonomy" id="37862"/>
    <lineage>
        <taxon>Eukaryota</taxon>
        <taxon>Metazoa</taxon>
        <taxon>Ecdysozoa</taxon>
        <taxon>Nematoda</taxon>
        <taxon>Chromadorea</taxon>
        <taxon>Rhabditida</taxon>
        <taxon>Rhabditina</taxon>
        <taxon>Rhabditomorpha</taxon>
        <taxon>Strongyloidea</taxon>
        <taxon>Heterorhabditidae</taxon>
        <taxon>Heterorhabditis</taxon>
    </lineage>
</organism>
<reference evidence="2" key="1">
    <citation type="submission" date="2016-11" db="UniProtKB">
        <authorList>
            <consortium name="WormBaseParasite"/>
        </authorList>
    </citation>
    <scope>IDENTIFICATION</scope>
</reference>
<evidence type="ECO:0000313" key="2">
    <source>
        <dbReference type="WBParaSite" id="Hba_16261"/>
    </source>
</evidence>
<proteinExistence type="predicted"/>
<protein>
    <submittedName>
        <fullName evidence="2">GST N-terminal domain-containing protein</fullName>
    </submittedName>
</protein>
<sequence length="63" mass="7283">MIKYYKAIFSSESAYVMMKLKTAMRTDVSDTRRLFQRVSTDRGKVEGLEEKGLRVVDILIFGC</sequence>
<dbReference type="Proteomes" id="UP000095283">
    <property type="component" value="Unplaced"/>
</dbReference>
<dbReference type="WBParaSite" id="Hba_16261">
    <property type="protein sequence ID" value="Hba_16261"/>
    <property type="gene ID" value="Hba_16261"/>
</dbReference>
<name>A0A1I7XG08_HETBA</name>
<accession>A0A1I7XG08</accession>
<keyword evidence="1" id="KW-1185">Reference proteome</keyword>
<evidence type="ECO:0000313" key="1">
    <source>
        <dbReference type="Proteomes" id="UP000095283"/>
    </source>
</evidence>